<protein>
    <submittedName>
        <fullName evidence="2">Uncharacterized protein</fullName>
    </submittedName>
</protein>
<reference evidence="2" key="1">
    <citation type="submission" date="2014-09" db="EMBL/GenBank/DDBJ databases">
        <authorList>
            <person name="Magalhaes I.L.F."/>
            <person name="Oliveira U."/>
            <person name="Santos F.R."/>
            <person name="Vidigal T.H.D.A."/>
            <person name="Brescovit A.D."/>
            <person name="Santos A.J."/>
        </authorList>
    </citation>
    <scope>NUCLEOTIDE SEQUENCE</scope>
    <source>
        <tissue evidence="2">Shoot tissue taken approximately 20 cm above the soil surface</tissue>
    </source>
</reference>
<organism evidence="2">
    <name type="scientific">Arundo donax</name>
    <name type="common">Giant reed</name>
    <name type="synonym">Donax arundinaceus</name>
    <dbReference type="NCBI Taxonomy" id="35708"/>
    <lineage>
        <taxon>Eukaryota</taxon>
        <taxon>Viridiplantae</taxon>
        <taxon>Streptophyta</taxon>
        <taxon>Embryophyta</taxon>
        <taxon>Tracheophyta</taxon>
        <taxon>Spermatophyta</taxon>
        <taxon>Magnoliopsida</taxon>
        <taxon>Liliopsida</taxon>
        <taxon>Poales</taxon>
        <taxon>Poaceae</taxon>
        <taxon>PACMAD clade</taxon>
        <taxon>Arundinoideae</taxon>
        <taxon>Arundineae</taxon>
        <taxon>Arundo</taxon>
    </lineage>
</organism>
<dbReference type="AlphaFoldDB" id="A0A0A8YH63"/>
<name>A0A0A8YH63_ARUDO</name>
<feature type="region of interest" description="Disordered" evidence="1">
    <location>
        <begin position="1"/>
        <end position="22"/>
    </location>
</feature>
<reference evidence="2" key="2">
    <citation type="journal article" date="2015" name="Data Brief">
        <title>Shoot transcriptome of the giant reed, Arundo donax.</title>
        <authorList>
            <person name="Barrero R.A."/>
            <person name="Guerrero F.D."/>
            <person name="Moolhuijzen P."/>
            <person name="Goolsby J.A."/>
            <person name="Tidwell J."/>
            <person name="Bellgard S.E."/>
            <person name="Bellgard M.I."/>
        </authorList>
    </citation>
    <scope>NUCLEOTIDE SEQUENCE</scope>
    <source>
        <tissue evidence="2">Shoot tissue taken approximately 20 cm above the soil surface</tissue>
    </source>
</reference>
<dbReference type="EMBL" id="GBRH01272634">
    <property type="protein sequence ID" value="JAD25261.1"/>
    <property type="molecule type" value="Transcribed_RNA"/>
</dbReference>
<accession>A0A0A8YH63</accession>
<proteinExistence type="predicted"/>
<sequence length="22" mass="2533">MLEVAKEQKEDALLHHSSQHDS</sequence>
<evidence type="ECO:0000256" key="1">
    <source>
        <dbReference type="SAM" id="MobiDB-lite"/>
    </source>
</evidence>
<evidence type="ECO:0000313" key="2">
    <source>
        <dbReference type="EMBL" id="JAD25261.1"/>
    </source>
</evidence>